<dbReference type="GO" id="GO:0005930">
    <property type="term" value="C:axoneme"/>
    <property type="evidence" value="ECO:0007669"/>
    <property type="project" value="UniProtKB-SubCell"/>
</dbReference>
<feature type="domain" description="Dynein heavy chain linker" evidence="15">
    <location>
        <begin position="687"/>
        <end position="1156"/>
    </location>
</feature>
<evidence type="ECO:0000256" key="4">
    <source>
        <dbReference type="ARBA" id="ARBA00022737"/>
    </source>
</evidence>
<evidence type="ECO:0000256" key="10">
    <source>
        <dbReference type="ARBA" id="ARBA00023175"/>
    </source>
</evidence>
<keyword evidence="4" id="KW-0677">Repeat</keyword>
<evidence type="ECO:0000259" key="16">
    <source>
        <dbReference type="Pfam" id="PF12774"/>
    </source>
</evidence>
<dbReference type="FunFam" id="1.10.8.710:FF:000004">
    <property type="entry name" value="Dynein axonemal heavy chain 6"/>
    <property type="match status" value="1"/>
</dbReference>
<keyword evidence="2" id="KW-0963">Cytoplasm</keyword>
<dbReference type="OrthoDB" id="5593012at2759"/>
<evidence type="ECO:0000256" key="2">
    <source>
        <dbReference type="ARBA" id="ARBA00022490"/>
    </source>
</evidence>
<dbReference type="Pfam" id="PF08393">
    <property type="entry name" value="DHC_N2"/>
    <property type="match status" value="1"/>
</dbReference>
<keyword evidence="12" id="KW-0966">Cell projection</keyword>
<keyword evidence="10" id="KW-0505">Motor protein</keyword>
<feature type="coiled-coil region" evidence="13">
    <location>
        <begin position="609"/>
        <end position="672"/>
    </location>
</feature>
<dbReference type="EMBL" id="VXIV02000082">
    <property type="protein sequence ID" value="KAF6041075.1"/>
    <property type="molecule type" value="Genomic_DNA"/>
</dbReference>
<sequence length="1990" mass="228691">MSAKAKGKGKKALPKGLGSDGMPRLPPIPTSAVRKDDPYAKSKLLTHRAAKEKQNLLTKIMLDNAVQAYEATVDHNKHAELTTDNNDEPAYPAQMMSKDRRVRLNYQFLRKCVEEAPVVPIQQQWFDNILKLIPDELKTSKNREVIEETLKEVGENFSKSMQKSLIQLTLVKPAVKGLESDDWSPPGEDAEGLDYSQPWHEDYVASKELIKYNLHILHPAMQQSLAICQESLSSILVVDCTQYRSEGPMEFSSLRNNIILECEKTEDKLMHTWYPSIINLFTDKSAFTSIKPDKQESFYNCVTTLISNQIKDLLVRTIDSWVSLFDENNKENLPLLRMELTFDDRKMQFYPQYEELEELALFVVTLICKTMQSVPTVYSWLSGGNTVTNTPALVADHIIQAAHVKLKEAVRRNFEEPKAHLQSFYERYNYIVNGDAESEIKKFMASKHTFEEYTELIEKYKSVAKEILALPSIETFDMIRLDCEDLKRGLADAAKDLANTLLTRVTDDHRVENKSIISEFTMIQTRSLQPPENSEELMSMVQFVEEARTNGMIKLNERIRNAMERLQYLMESYLFEQGDLDLNAEVLTWPQRINPVFDKNDELIEASKLDGEKQLLEKKEKVMLELEKLRQRVDEFNEYGELDMMGQYVQDIRAVQKRLADAQESISWLNKEEALYKYPVSQYPVVDEIASSIDPFFKLFNVVVKWQRAEKKWTDGAFLDLDSEVIESEVDEYWRELYKIQKFFNNKFKKLQTERQELERERKKKKKFDTDDGEKEEELPEVLPPASLTVCSNTMENINGFKEYIPTISILCNPGIRARHWTIMSEIAGFDITPNSGTTLRKVLKLNLAEHMDQYEGISAAATKEHSLEKAMLRMMEDWEPMSFGLTQYRDSGVSILASVDDIQTMLDDQIVKTLTMRGSPFIKPFEKEIKYKQRNCSKFYITSRVGIFKEWEERLFRIQDIIDEWLKVQAQWLYLEPIFSSEDIMAQMPEEARMFQTVDRNWKDIMKHVVKDPKVRDWQAVEHRPTSTNLQGLLEKLRDSNGLLDKINKGLNAYLEKKRLFFPRFFFLSNDEMLEILSETKDPLRVQPHLKKCFEGIAKLEFDKKLDIHAMFSSEGEKVKLSSTISTSEARGAVEKWLLQVQDVMLVSLREVIQAARLAYAEEAREDWVLDWPGQVVLCVSQIYWTTEVHEALEGGTAGLADYKQKLDEQLGHIVQLVRGKLSKQNRTTLGALVVIDVHARDVIEDMVKKGVESELDFQWLAQLRYYWEEENCYSRITNATVKYAYEYLGNSGRLVITPLTDRCYRTLVGAFHLNLNGAPEGPAGTGKTETTKDLAKALAVQCVVFNCSDGLDYIAMGKFFKGLASAGAWACFDEFNRIELEVLSVIAQQILCIIRAVREKAEFFEFEGTELKLNPNCYVCITMNPGYAGRSELPDNLKVLFRTVAMMVPDYAMIAEISLYSFGFLNARSLSVKIVTTYRLCSEQLSSQFHYDYGMRAVKTVLSAAGNLKLKFPDDDENLLLLRSIIDVNLPKFLAHDIPLFNGIISDLFPGLELPKADYDLFLSAVNRVCEKNKLQPADSFIEKIIQTYEMMIVRHGFMLVGEPMGGKTKVLQTLAEAMTLLNNEGHQEEYEKVMYKIINPKSITMGQLYGQFDPVSHEWTDGITANTFREFASTDTPDRKWVLFDGPVDAVWIENMNTVLDDNKKLCLMSGEIIQMSNVMSLIFETMDLSQASPATVSRCGMIYLEPSTLGWKPLAKSWMQDLPAPISENPELMELLEGLFDWLVDPSVDFIRKNTKEYSPSKTQNLVWSLMRWVRMLLDEVLVAEGAAENKHLRVFLIGQFLFSIVWSIGATCDQDGRTKFDAFLKELTLGKIDAHPTPKSIGKMDLPFPNENTVYDYMYDIPMRGGRGSWKSWNDYIKTSAIPASTPIRQILVPTIDTVRYTYLMKFCISFKIPILFVGPTGTGVYVFSQRVWLRNEKPYLLIDD</sequence>
<feature type="region of interest" description="Disordered" evidence="14">
    <location>
        <begin position="1"/>
        <end position="35"/>
    </location>
</feature>
<dbReference type="Gene3D" id="1.20.58.1120">
    <property type="match status" value="1"/>
</dbReference>
<evidence type="ECO:0000256" key="14">
    <source>
        <dbReference type="SAM" id="MobiDB-lite"/>
    </source>
</evidence>
<dbReference type="GO" id="GO:0005524">
    <property type="term" value="F:ATP binding"/>
    <property type="evidence" value="ECO:0007669"/>
    <property type="project" value="UniProtKB-KW"/>
</dbReference>
<accession>A0A7J7KSJ0</accession>
<keyword evidence="19" id="KW-1185">Reference proteome</keyword>
<dbReference type="InterPro" id="IPR041466">
    <property type="entry name" value="Dynein_AAA5_ext"/>
</dbReference>
<organism evidence="18 19">
    <name type="scientific">Bugula neritina</name>
    <name type="common">Brown bryozoan</name>
    <name type="synonym">Sertularia neritina</name>
    <dbReference type="NCBI Taxonomy" id="10212"/>
    <lineage>
        <taxon>Eukaryota</taxon>
        <taxon>Metazoa</taxon>
        <taxon>Spiralia</taxon>
        <taxon>Lophotrochozoa</taxon>
        <taxon>Bryozoa</taxon>
        <taxon>Gymnolaemata</taxon>
        <taxon>Cheilostomatida</taxon>
        <taxon>Flustrina</taxon>
        <taxon>Buguloidea</taxon>
        <taxon>Bugulidae</taxon>
        <taxon>Bugula</taxon>
    </lineage>
</organism>
<keyword evidence="3" id="KW-0493">Microtubule</keyword>
<dbReference type="InterPro" id="IPR027417">
    <property type="entry name" value="P-loop_NTPase"/>
</dbReference>
<evidence type="ECO:0000256" key="13">
    <source>
        <dbReference type="SAM" id="Coils"/>
    </source>
</evidence>
<feature type="domain" description="Dynein heavy chain AAA 5 extension" evidence="17">
    <location>
        <begin position="1780"/>
        <end position="1920"/>
    </location>
</feature>
<dbReference type="Gene3D" id="1.10.472.130">
    <property type="match status" value="1"/>
</dbReference>
<evidence type="ECO:0000313" key="19">
    <source>
        <dbReference type="Proteomes" id="UP000593567"/>
    </source>
</evidence>
<dbReference type="Pfam" id="PF12774">
    <property type="entry name" value="AAA_6"/>
    <property type="match status" value="1"/>
</dbReference>
<dbReference type="Gene3D" id="3.20.180.20">
    <property type="entry name" value="Dynein heavy chain, N-terminal domain 2"/>
    <property type="match status" value="1"/>
</dbReference>
<dbReference type="SUPFAM" id="SSF52540">
    <property type="entry name" value="P-loop containing nucleoside triphosphate hydrolases"/>
    <property type="match status" value="2"/>
</dbReference>
<keyword evidence="9" id="KW-0969">Cilium</keyword>
<evidence type="ECO:0000256" key="8">
    <source>
        <dbReference type="ARBA" id="ARBA00023054"/>
    </source>
</evidence>
<dbReference type="InterPro" id="IPR042228">
    <property type="entry name" value="Dynein_linker_3"/>
</dbReference>
<dbReference type="GO" id="GO:0030286">
    <property type="term" value="C:dynein complex"/>
    <property type="evidence" value="ECO:0007669"/>
    <property type="project" value="UniProtKB-KW"/>
</dbReference>
<protein>
    <submittedName>
        <fullName evidence="18">DNAH12</fullName>
    </submittedName>
</protein>
<keyword evidence="6" id="KW-0067">ATP-binding</keyword>
<evidence type="ECO:0000259" key="15">
    <source>
        <dbReference type="Pfam" id="PF08393"/>
    </source>
</evidence>
<dbReference type="InterPro" id="IPR026983">
    <property type="entry name" value="DHC"/>
</dbReference>
<dbReference type="GO" id="GO:0045505">
    <property type="term" value="F:dynein intermediate chain binding"/>
    <property type="evidence" value="ECO:0007669"/>
    <property type="project" value="InterPro"/>
</dbReference>
<dbReference type="Proteomes" id="UP000593567">
    <property type="component" value="Unassembled WGS sequence"/>
</dbReference>
<dbReference type="GO" id="GO:0051959">
    <property type="term" value="F:dynein light intermediate chain binding"/>
    <property type="evidence" value="ECO:0007669"/>
    <property type="project" value="InterPro"/>
</dbReference>
<dbReference type="FunFam" id="3.20.180.20:FF:000003">
    <property type="entry name" value="Dynein heavy chain 12, axonemal"/>
    <property type="match status" value="1"/>
</dbReference>
<dbReference type="Gene3D" id="1.20.140.100">
    <property type="entry name" value="Dynein heavy chain, N-terminal domain 2"/>
    <property type="match status" value="1"/>
</dbReference>
<dbReference type="InterPro" id="IPR043157">
    <property type="entry name" value="Dynein_AAA1S"/>
</dbReference>
<dbReference type="GO" id="GO:0007018">
    <property type="term" value="P:microtubule-based movement"/>
    <property type="evidence" value="ECO:0007669"/>
    <property type="project" value="InterPro"/>
</dbReference>
<evidence type="ECO:0000256" key="7">
    <source>
        <dbReference type="ARBA" id="ARBA00023017"/>
    </source>
</evidence>
<feature type="domain" description="Dynein heavy chain hydrolytic ATP-binding dynein motor region" evidence="16">
    <location>
        <begin position="1285"/>
        <end position="1611"/>
    </location>
</feature>
<evidence type="ECO:0000256" key="9">
    <source>
        <dbReference type="ARBA" id="ARBA00023069"/>
    </source>
</evidence>
<dbReference type="InterPro" id="IPR035699">
    <property type="entry name" value="AAA_6"/>
</dbReference>
<keyword evidence="7" id="KW-0243">Dynein</keyword>
<evidence type="ECO:0000256" key="11">
    <source>
        <dbReference type="ARBA" id="ARBA00023212"/>
    </source>
</evidence>
<evidence type="ECO:0000259" key="17">
    <source>
        <dbReference type="Pfam" id="PF17852"/>
    </source>
</evidence>
<dbReference type="PANTHER" id="PTHR22878">
    <property type="entry name" value="DYNEIN HEAVY CHAIN 6, AXONEMAL-LIKE-RELATED"/>
    <property type="match status" value="1"/>
</dbReference>
<feature type="compositionally biased region" description="Acidic residues" evidence="14">
    <location>
        <begin position="771"/>
        <end position="780"/>
    </location>
</feature>
<evidence type="ECO:0000256" key="5">
    <source>
        <dbReference type="ARBA" id="ARBA00022741"/>
    </source>
</evidence>
<dbReference type="GO" id="GO:0005874">
    <property type="term" value="C:microtubule"/>
    <property type="evidence" value="ECO:0007669"/>
    <property type="project" value="UniProtKB-KW"/>
</dbReference>
<dbReference type="FunFam" id="3.40.50.300:FF:000044">
    <property type="entry name" value="Dynein heavy chain 5, axonemal"/>
    <property type="match status" value="1"/>
</dbReference>
<dbReference type="Pfam" id="PF17852">
    <property type="entry name" value="Dynein_AAA_lid"/>
    <property type="match status" value="1"/>
</dbReference>
<evidence type="ECO:0000256" key="3">
    <source>
        <dbReference type="ARBA" id="ARBA00022701"/>
    </source>
</evidence>
<evidence type="ECO:0000256" key="1">
    <source>
        <dbReference type="ARBA" id="ARBA00004430"/>
    </source>
</evidence>
<dbReference type="Gene3D" id="3.40.50.300">
    <property type="entry name" value="P-loop containing nucleotide triphosphate hydrolases"/>
    <property type="match status" value="3"/>
</dbReference>
<dbReference type="Pfam" id="PF12775">
    <property type="entry name" value="AAA_7"/>
    <property type="match status" value="1"/>
</dbReference>
<dbReference type="Gene3D" id="1.10.8.710">
    <property type="match status" value="1"/>
</dbReference>
<evidence type="ECO:0000313" key="18">
    <source>
        <dbReference type="EMBL" id="KAF6041075.1"/>
    </source>
</evidence>
<dbReference type="Gene3D" id="1.10.287.2620">
    <property type="match status" value="1"/>
</dbReference>
<feature type="region of interest" description="Disordered" evidence="14">
    <location>
        <begin position="759"/>
        <end position="780"/>
    </location>
</feature>
<dbReference type="InterPro" id="IPR013602">
    <property type="entry name" value="Dynein_heavy_linker"/>
</dbReference>
<keyword evidence="11" id="KW-0206">Cytoskeleton</keyword>
<comment type="caution">
    <text evidence="18">The sequence shown here is derived from an EMBL/GenBank/DDBJ whole genome shotgun (WGS) entry which is preliminary data.</text>
</comment>
<proteinExistence type="predicted"/>
<keyword evidence="8 13" id="KW-0175">Coiled coil</keyword>
<dbReference type="InterPro" id="IPR042222">
    <property type="entry name" value="Dynein_2_N"/>
</dbReference>
<evidence type="ECO:0000256" key="12">
    <source>
        <dbReference type="ARBA" id="ARBA00023273"/>
    </source>
</evidence>
<gene>
    <name evidence="18" type="ORF">EB796_000616</name>
</gene>
<dbReference type="FunFam" id="1.20.140.100:FF:000004">
    <property type="entry name" value="Dynein axonemal heavy chain 6"/>
    <property type="match status" value="1"/>
</dbReference>
<name>A0A7J7KSJ0_BUGNE</name>
<keyword evidence="5" id="KW-0547">Nucleotide-binding</keyword>
<evidence type="ECO:0000256" key="6">
    <source>
        <dbReference type="ARBA" id="ARBA00022840"/>
    </source>
</evidence>
<feature type="compositionally biased region" description="Basic residues" evidence="14">
    <location>
        <begin position="1"/>
        <end position="13"/>
    </location>
</feature>
<reference evidence="18" key="1">
    <citation type="submission" date="2020-06" db="EMBL/GenBank/DDBJ databases">
        <title>Draft genome of Bugula neritina, a colonial animal packing powerful symbionts and potential medicines.</title>
        <authorList>
            <person name="Rayko M."/>
        </authorList>
    </citation>
    <scope>NUCLEOTIDE SEQUENCE [LARGE SCALE GENOMIC DNA]</scope>
    <source>
        <strain evidence="18">Kwan_BN1</strain>
    </source>
</reference>
<dbReference type="FunFam" id="1.20.58.1120:FF:000005">
    <property type="entry name" value="Dynein, axonemal, heavy chain 12"/>
    <property type="match status" value="1"/>
</dbReference>
<comment type="subcellular location">
    <subcellularLocation>
        <location evidence="1">Cytoplasm</location>
        <location evidence="1">Cytoskeleton</location>
        <location evidence="1">Cilium axoneme</location>
    </subcellularLocation>
</comment>
<dbReference type="FunFam" id="3.40.50.300:FF:001328">
    <property type="entry name" value="Dynein heavy chain 6, axonemal"/>
    <property type="match status" value="1"/>
</dbReference>
<dbReference type="PANTHER" id="PTHR22878:SF70">
    <property type="entry name" value="DYNEIN HEAVY CHAIN 2, AXONEMAL"/>
    <property type="match status" value="1"/>
</dbReference>
<dbReference type="FunFam" id="1.10.287.2620:FF:000002">
    <property type="entry name" value="Dynein heavy chain 2, axonemal"/>
    <property type="match status" value="1"/>
</dbReference>